<dbReference type="EMBL" id="JAFJMO010000010">
    <property type="protein sequence ID" value="KAJ8265726.1"/>
    <property type="molecule type" value="Genomic_DNA"/>
</dbReference>
<dbReference type="AlphaFoldDB" id="A0A9Q1DC51"/>
<accession>A0A9Q1DC51</accession>
<organism evidence="1 2">
    <name type="scientific">Conger conger</name>
    <name type="common">Conger eel</name>
    <name type="synonym">Muraena conger</name>
    <dbReference type="NCBI Taxonomy" id="82655"/>
    <lineage>
        <taxon>Eukaryota</taxon>
        <taxon>Metazoa</taxon>
        <taxon>Chordata</taxon>
        <taxon>Craniata</taxon>
        <taxon>Vertebrata</taxon>
        <taxon>Euteleostomi</taxon>
        <taxon>Actinopterygii</taxon>
        <taxon>Neopterygii</taxon>
        <taxon>Teleostei</taxon>
        <taxon>Anguilliformes</taxon>
        <taxon>Congridae</taxon>
        <taxon>Conger</taxon>
    </lineage>
</organism>
<evidence type="ECO:0008006" key="3">
    <source>
        <dbReference type="Google" id="ProtNLM"/>
    </source>
</evidence>
<dbReference type="Proteomes" id="UP001152803">
    <property type="component" value="Unassembled WGS sequence"/>
</dbReference>
<evidence type="ECO:0000313" key="2">
    <source>
        <dbReference type="Proteomes" id="UP001152803"/>
    </source>
</evidence>
<evidence type="ECO:0000313" key="1">
    <source>
        <dbReference type="EMBL" id="KAJ8265726.1"/>
    </source>
</evidence>
<dbReference type="InterPro" id="IPR027417">
    <property type="entry name" value="P-loop_NTPase"/>
</dbReference>
<reference evidence="1" key="1">
    <citation type="journal article" date="2023" name="Science">
        <title>Genome structures resolve the early diversification of teleost fishes.</title>
        <authorList>
            <person name="Parey E."/>
            <person name="Louis A."/>
            <person name="Montfort J."/>
            <person name="Bouchez O."/>
            <person name="Roques C."/>
            <person name="Iampietro C."/>
            <person name="Lluch J."/>
            <person name="Castinel A."/>
            <person name="Donnadieu C."/>
            <person name="Desvignes T."/>
            <person name="Floi Bucao C."/>
            <person name="Jouanno E."/>
            <person name="Wen M."/>
            <person name="Mejri S."/>
            <person name="Dirks R."/>
            <person name="Jansen H."/>
            <person name="Henkel C."/>
            <person name="Chen W.J."/>
            <person name="Zahm M."/>
            <person name="Cabau C."/>
            <person name="Klopp C."/>
            <person name="Thompson A.W."/>
            <person name="Robinson-Rechavi M."/>
            <person name="Braasch I."/>
            <person name="Lecointre G."/>
            <person name="Bobe J."/>
            <person name="Postlethwait J.H."/>
            <person name="Berthelot C."/>
            <person name="Roest Crollius H."/>
            <person name="Guiguen Y."/>
        </authorList>
    </citation>
    <scope>NUCLEOTIDE SEQUENCE</scope>
    <source>
        <strain evidence="1">Concon-B</strain>
    </source>
</reference>
<dbReference type="OrthoDB" id="8964214at2759"/>
<proteinExistence type="predicted"/>
<name>A0A9Q1DC51_CONCO</name>
<sequence>MQRGQPNPEFETDDFRHWQREFSQQQKVVDSQRPSPPREPVRRIVLIGKTGHGRSASGNTILGCTRREDWKFKGQHCVRQAPLLLLLQQGHQ</sequence>
<dbReference type="Gene3D" id="3.40.50.300">
    <property type="entry name" value="P-loop containing nucleotide triphosphate hydrolases"/>
    <property type="match status" value="1"/>
</dbReference>
<comment type="caution">
    <text evidence="1">The sequence shown here is derived from an EMBL/GenBank/DDBJ whole genome shotgun (WGS) entry which is preliminary data.</text>
</comment>
<protein>
    <recommendedName>
        <fullName evidence="3">AIG1-type G domain-containing protein</fullName>
    </recommendedName>
</protein>
<keyword evidence="2" id="KW-1185">Reference proteome</keyword>
<gene>
    <name evidence="1" type="ORF">COCON_G00148250</name>
</gene>